<gene>
    <name evidence="1" type="ORF">FKZ61_03955</name>
</gene>
<proteinExistence type="predicted"/>
<reference evidence="1 2" key="1">
    <citation type="submission" date="2019-06" db="EMBL/GenBank/DDBJ databases">
        <title>Genome sequence of Litorilinea aerophila BAA-2444.</title>
        <authorList>
            <person name="Maclea K.S."/>
            <person name="Maurais E.G."/>
            <person name="Iannazzi L.C."/>
        </authorList>
    </citation>
    <scope>NUCLEOTIDE SEQUENCE [LARGE SCALE GENOMIC DNA]</scope>
    <source>
        <strain evidence="1 2">ATCC BAA-2444</strain>
    </source>
</reference>
<dbReference type="EMBL" id="VIGC01000004">
    <property type="protein sequence ID" value="TQE97184.1"/>
    <property type="molecule type" value="Genomic_DNA"/>
</dbReference>
<comment type="caution">
    <text evidence="1">The sequence shown here is derived from an EMBL/GenBank/DDBJ whole genome shotgun (WGS) entry which is preliminary data.</text>
</comment>
<dbReference type="Proteomes" id="UP000317371">
    <property type="component" value="Unassembled WGS sequence"/>
</dbReference>
<evidence type="ECO:0000313" key="2">
    <source>
        <dbReference type="Proteomes" id="UP000317371"/>
    </source>
</evidence>
<dbReference type="InParanoid" id="A0A540VKA9"/>
<organism evidence="1 2">
    <name type="scientific">Litorilinea aerophila</name>
    <dbReference type="NCBI Taxonomy" id="1204385"/>
    <lineage>
        <taxon>Bacteria</taxon>
        <taxon>Bacillati</taxon>
        <taxon>Chloroflexota</taxon>
        <taxon>Caldilineae</taxon>
        <taxon>Caldilineales</taxon>
        <taxon>Caldilineaceae</taxon>
        <taxon>Litorilinea</taxon>
    </lineage>
</organism>
<evidence type="ECO:0000313" key="1">
    <source>
        <dbReference type="EMBL" id="TQE97184.1"/>
    </source>
</evidence>
<dbReference type="AlphaFoldDB" id="A0A540VKA9"/>
<sequence length="383" mass="42316">MTNNIISPFGRPDPNLPIREGAPALTRPTKEEIAAFPEEAAALLRKNWEAQSALLEAGQFNLDWVEGRHFLLAGATGPGLGGAFASAILGTGKAASVTIIGRDLTRSLNYETGKAMQAQAEAAGMGNRFHWLNDGMALEGPPLAALLQALKEAGADRVVYFNTVAAAISGLLPGMPPVYVKDVDENGLFQWKLRPLTEKEIEITRFVMGEMAVRFPSVLEENGIAVEASVFADWRGSLDKISRDPTQREYGRQGAYSTSLYIPKEFLQEATRSAIGTDRVVLDIFYPMMRTRALPLIPGGVTTANVNQKLMQIEGIRHIDVPELALMGLDFVGRALTEGYDNPFPRADRHDAHLDEWMFEVMARLNNDENSDFYYKRWTELDE</sequence>
<protein>
    <submittedName>
        <fullName evidence="1">Uncharacterized protein</fullName>
    </submittedName>
</protein>
<name>A0A540VKA9_9CHLR</name>
<dbReference type="RefSeq" id="WP_141608780.1">
    <property type="nucleotide sequence ID" value="NZ_VIGC02000004.1"/>
</dbReference>
<keyword evidence="2" id="KW-1185">Reference proteome</keyword>
<accession>A0A540VKA9</accession>